<keyword evidence="4" id="KW-1133">Transmembrane helix</keyword>
<evidence type="ECO:0000256" key="6">
    <source>
        <dbReference type="ARBA" id="ARBA00023157"/>
    </source>
</evidence>
<dbReference type="AlphaFoldDB" id="A0AAV7C5A7"/>
<evidence type="ECO:0000313" key="12">
    <source>
        <dbReference type="Proteomes" id="UP000824782"/>
    </source>
</evidence>
<evidence type="ECO:0000256" key="8">
    <source>
        <dbReference type="ARBA" id="ARBA00023319"/>
    </source>
</evidence>
<dbReference type="SMART" id="SM00409">
    <property type="entry name" value="IG"/>
    <property type="match status" value="4"/>
</dbReference>
<evidence type="ECO:0000256" key="1">
    <source>
        <dbReference type="ARBA" id="ARBA00004479"/>
    </source>
</evidence>
<dbReference type="InterPro" id="IPR007110">
    <property type="entry name" value="Ig-like_dom"/>
</dbReference>
<reference evidence="11" key="1">
    <citation type="thesis" date="2020" institute="ProQuest LLC" country="789 East Eisenhower Parkway, Ann Arbor, MI, USA">
        <title>Comparative Genomics and Chromosome Evolution.</title>
        <authorList>
            <person name="Mudd A.B."/>
        </authorList>
    </citation>
    <scope>NUCLEOTIDE SEQUENCE</scope>
    <source>
        <strain evidence="11">237g6f4</strain>
        <tissue evidence="11">Blood</tissue>
    </source>
</reference>
<dbReference type="InterPro" id="IPR013783">
    <property type="entry name" value="Ig-like_fold"/>
</dbReference>
<keyword evidence="12" id="KW-1185">Reference proteome</keyword>
<feature type="domain" description="Ig-like" evidence="10">
    <location>
        <begin position="1"/>
        <end position="92"/>
    </location>
</feature>
<comment type="similarity">
    <text evidence="9">Belongs to the immunoglobulin superfamily. TIM family.</text>
</comment>
<evidence type="ECO:0000259" key="10">
    <source>
        <dbReference type="PROSITE" id="PS50835"/>
    </source>
</evidence>
<dbReference type="GO" id="GO:0043277">
    <property type="term" value="P:apoptotic cell clearance"/>
    <property type="evidence" value="ECO:0007669"/>
    <property type="project" value="TreeGrafter"/>
</dbReference>
<dbReference type="SMART" id="SM00406">
    <property type="entry name" value="IGv"/>
    <property type="match status" value="3"/>
</dbReference>
<evidence type="ECO:0000256" key="4">
    <source>
        <dbReference type="ARBA" id="ARBA00022989"/>
    </source>
</evidence>
<evidence type="ECO:0000256" key="3">
    <source>
        <dbReference type="ARBA" id="ARBA00022729"/>
    </source>
</evidence>
<dbReference type="GO" id="GO:0016020">
    <property type="term" value="C:membrane"/>
    <property type="evidence" value="ECO:0007669"/>
    <property type="project" value="UniProtKB-SubCell"/>
</dbReference>
<feature type="domain" description="Ig-like" evidence="10">
    <location>
        <begin position="332"/>
        <end position="420"/>
    </location>
</feature>
<proteinExistence type="inferred from homology"/>
<dbReference type="PROSITE" id="PS50835">
    <property type="entry name" value="IG_LIKE"/>
    <property type="match status" value="4"/>
</dbReference>
<dbReference type="InterPro" id="IPR003599">
    <property type="entry name" value="Ig_sub"/>
</dbReference>
<comment type="subcellular location">
    <subcellularLocation>
        <location evidence="1">Membrane</location>
        <topology evidence="1">Single-pass type I membrane protein</topology>
    </subcellularLocation>
</comment>
<dbReference type="EMBL" id="WNYA01000004">
    <property type="protein sequence ID" value="KAG8579811.1"/>
    <property type="molecule type" value="Genomic_DNA"/>
</dbReference>
<dbReference type="PANTHER" id="PTHR46608:SF3">
    <property type="entry name" value="T-CELL IMMUNOGLOBULIN AND MUCIN DOMAIN-CONTAINING PROTEIN 4"/>
    <property type="match status" value="1"/>
</dbReference>
<protein>
    <recommendedName>
        <fullName evidence="10">Ig-like domain-containing protein</fullName>
    </recommendedName>
</protein>
<keyword evidence="3" id="KW-0732">Signal</keyword>
<dbReference type="PANTHER" id="PTHR46608">
    <property type="entry name" value="T-CELL IMMUNOGLOBULIN AND MUCIN DOMAIN-CONTAINING PROTEIN 4"/>
    <property type="match status" value="1"/>
</dbReference>
<keyword evidence="6" id="KW-1015">Disulfide bond</keyword>
<evidence type="ECO:0000256" key="9">
    <source>
        <dbReference type="ARBA" id="ARBA00038203"/>
    </source>
</evidence>
<dbReference type="InterPro" id="IPR013106">
    <property type="entry name" value="Ig_V-set"/>
</dbReference>
<feature type="domain" description="Ig-like" evidence="10">
    <location>
        <begin position="243"/>
        <end position="312"/>
    </location>
</feature>
<evidence type="ECO:0000256" key="5">
    <source>
        <dbReference type="ARBA" id="ARBA00023136"/>
    </source>
</evidence>
<keyword evidence="5" id="KW-0472">Membrane</keyword>
<dbReference type="InterPro" id="IPR036179">
    <property type="entry name" value="Ig-like_dom_sf"/>
</dbReference>
<organism evidence="11 12">
    <name type="scientific">Engystomops pustulosus</name>
    <name type="common">Tungara frog</name>
    <name type="synonym">Physalaemus pustulosus</name>
    <dbReference type="NCBI Taxonomy" id="76066"/>
    <lineage>
        <taxon>Eukaryota</taxon>
        <taxon>Metazoa</taxon>
        <taxon>Chordata</taxon>
        <taxon>Craniata</taxon>
        <taxon>Vertebrata</taxon>
        <taxon>Euteleostomi</taxon>
        <taxon>Amphibia</taxon>
        <taxon>Batrachia</taxon>
        <taxon>Anura</taxon>
        <taxon>Neobatrachia</taxon>
        <taxon>Hyloidea</taxon>
        <taxon>Leptodactylidae</taxon>
        <taxon>Leiuperinae</taxon>
        <taxon>Engystomops</taxon>
    </lineage>
</organism>
<sequence>MVMPCFYPATKHTSLACWGRGSCSNTGCNYPVATINGSRVIWAKSSRYQVNVDLENEQLPLVITEAKMEDSGIYCCRVKVSSLGIDLKKEVDLEIQQPMTRDNIVQGSVDETLTLPCKYSVSEGLKEVCWGKGSCPVSGCKNKVIGTDGTNVIFSESKRYKLLGNITKGDVSLTISGLSKDQEGTYCCRVRVPGPFNDKKHEIKLRIKDVNLVKGSLKDNVVLPCSYDTDSGTHPTCWGHGRCGVVSCNNKVLQSDGNEVTWRESDKYKLKGDQAKGNVSLTIEQVNADDGGIYCCRIEVPGAFNDVKKEIRVELRDADHISGRVGDKVKLPCNYNVSEGTSPVCWGRGICPTFKCTDTIVWTDGEEVTWRESEKYKLVGNINNGEVSLTINGVTKEDEGMYCCRVELPGPFNDKMKEVNLEVEDDGFQNVKH</sequence>
<feature type="domain" description="Ig-like" evidence="10">
    <location>
        <begin position="98"/>
        <end position="190"/>
    </location>
</feature>
<dbReference type="SUPFAM" id="SSF48726">
    <property type="entry name" value="Immunoglobulin"/>
    <property type="match status" value="4"/>
</dbReference>
<evidence type="ECO:0000256" key="7">
    <source>
        <dbReference type="ARBA" id="ARBA00023180"/>
    </source>
</evidence>
<dbReference type="Proteomes" id="UP000824782">
    <property type="component" value="Unassembled WGS sequence"/>
</dbReference>
<dbReference type="FunFam" id="2.60.40.10:FF:000774">
    <property type="entry name" value="Hepatitis A virus cellular receptor 1"/>
    <property type="match status" value="3"/>
</dbReference>
<name>A0AAV7C5A7_ENGPU</name>
<accession>A0AAV7C5A7</accession>
<keyword evidence="8" id="KW-0393">Immunoglobulin domain</keyword>
<keyword evidence="7" id="KW-0325">Glycoprotein</keyword>
<evidence type="ECO:0000256" key="2">
    <source>
        <dbReference type="ARBA" id="ARBA00022692"/>
    </source>
</evidence>
<evidence type="ECO:0000313" key="11">
    <source>
        <dbReference type="EMBL" id="KAG8579811.1"/>
    </source>
</evidence>
<dbReference type="GO" id="GO:0001786">
    <property type="term" value="F:phosphatidylserine binding"/>
    <property type="evidence" value="ECO:0007669"/>
    <property type="project" value="TreeGrafter"/>
</dbReference>
<dbReference type="Gene3D" id="2.60.40.10">
    <property type="entry name" value="Immunoglobulins"/>
    <property type="match status" value="4"/>
</dbReference>
<dbReference type="Pfam" id="PF07686">
    <property type="entry name" value="V-set"/>
    <property type="match status" value="4"/>
</dbReference>
<gene>
    <name evidence="11" type="ORF">GDO81_011060</name>
</gene>
<dbReference type="GO" id="GO:0060097">
    <property type="term" value="P:cytoskeletal rearrangement involved in phagocytosis, engulfment"/>
    <property type="evidence" value="ECO:0007669"/>
    <property type="project" value="TreeGrafter"/>
</dbReference>
<comment type="caution">
    <text evidence="11">The sequence shown here is derived from an EMBL/GenBank/DDBJ whole genome shotgun (WGS) entry which is preliminary data.</text>
</comment>
<keyword evidence="2" id="KW-0812">Transmembrane</keyword>